<evidence type="ECO:0000313" key="2">
    <source>
        <dbReference type="EMBL" id="CAL6070642.1"/>
    </source>
</evidence>
<dbReference type="EMBL" id="CATOUU010000655">
    <property type="protein sequence ID" value="CAI9938473.1"/>
    <property type="molecule type" value="Genomic_DNA"/>
</dbReference>
<accession>A0AA86UF70</accession>
<proteinExistence type="predicted"/>
<organism evidence="1">
    <name type="scientific">Hexamita inflata</name>
    <dbReference type="NCBI Taxonomy" id="28002"/>
    <lineage>
        <taxon>Eukaryota</taxon>
        <taxon>Metamonada</taxon>
        <taxon>Diplomonadida</taxon>
        <taxon>Hexamitidae</taxon>
        <taxon>Hexamitinae</taxon>
        <taxon>Hexamita</taxon>
    </lineage>
</organism>
<sequence length="426" mass="48611">MSLSVLRLISRDLESQQLPLVYEKISINPQVVLSTQDNSKSMYSKCYKQYTRQLFSGKSAFSLVISPGPDYTQDYLGQTNILHYIVRQIFLQPESCNYNLTYNHGQVNGDVFDANSKNNTVNTQLEGDMGSYSGLSAKHISSYESFKKQFAENVTVLQPKAHQVIRFHVAKKKNNPLQITTASLTIVLINALVTDSTPIAFLQVGQALRMNKNYIPFNQNRVTRLLRNFCSSESNFSATLYVKSTDLDIYPFTVQLFDLFNFQVLRKPVTTSIENQIIFYQNRIQAQRYEILKTDKMITAVNNLNFKPQANEKDIILKLHKAGLSETEILKHISQDNILGVSVYDSLEDLESYNSVDELRSGQARELYDKVLNNIKENEIQQSKVNFLQVNRNSFSGEDSQSEAIRSQQEEKSGELCIDAGFDDWC</sequence>
<dbReference type="Proteomes" id="UP001642409">
    <property type="component" value="Unassembled WGS sequence"/>
</dbReference>
<comment type="caution">
    <text evidence="1">The sequence shown here is derived from an EMBL/GenBank/DDBJ whole genome shotgun (WGS) entry which is preliminary data.</text>
</comment>
<evidence type="ECO:0000313" key="3">
    <source>
        <dbReference type="Proteomes" id="UP001642409"/>
    </source>
</evidence>
<keyword evidence="3" id="KW-1185">Reference proteome</keyword>
<dbReference type="AlphaFoldDB" id="A0AA86UF70"/>
<dbReference type="EMBL" id="CAXDID020000285">
    <property type="protein sequence ID" value="CAL6070642.1"/>
    <property type="molecule type" value="Genomic_DNA"/>
</dbReference>
<gene>
    <name evidence="1" type="ORF">HINF_LOCUS26118</name>
    <name evidence="2" type="ORF">HINF_LOCUS54659</name>
</gene>
<reference evidence="2 3" key="2">
    <citation type="submission" date="2024-07" db="EMBL/GenBank/DDBJ databases">
        <authorList>
            <person name="Akdeniz Z."/>
        </authorList>
    </citation>
    <scope>NUCLEOTIDE SEQUENCE [LARGE SCALE GENOMIC DNA]</scope>
</reference>
<protein>
    <submittedName>
        <fullName evidence="1">Uncharacterized protein</fullName>
    </submittedName>
</protein>
<reference evidence="1" key="1">
    <citation type="submission" date="2023-06" db="EMBL/GenBank/DDBJ databases">
        <authorList>
            <person name="Kurt Z."/>
        </authorList>
    </citation>
    <scope>NUCLEOTIDE SEQUENCE</scope>
</reference>
<evidence type="ECO:0000313" key="1">
    <source>
        <dbReference type="EMBL" id="CAI9938473.1"/>
    </source>
</evidence>
<name>A0AA86UF70_9EUKA</name>